<feature type="transmembrane region" description="Helical" evidence="1">
    <location>
        <begin position="360"/>
        <end position="377"/>
    </location>
</feature>
<keyword evidence="1" id="KW-0472">Membrane</keyword>
<sequence length="533" mass="61957">MLFGKIPKNNFSQVLLGFLPFVFIVVISIYSVWPIVGGMGNRLVNAGDDIIITWIINQHIQKIPFNIINLFNGNIFYPYKNTLFYSEIFLPSAIIAYLPVKITNLPIVAYNINLILGQLLSMTIIYFWLKDLTNDKLSSLLGAITFGLSIIRMHYYAHLQMWNMHWWLASLWMIWKYRTSEKIKYLYLSAFLVIIQAWESVLPVFFIVSSSVILLFDKLTLIKKDLKHIVFIIFIVFISTTPLISGYYGVSRQFNYVRNIRDAAHFSLGFDEIWGRSISPGLYGLFLISLLFIKKEDFMIKKSLWVFTLLLFGIMMALGPVLKWQGATVKIFNDVFIPLPYGIFYYIIPGFKALRTPSRWYIVSAFAASALIAYGFSRIKSKYKNLFITTAILIAILGGTTLKKFYPAPKPYQYPEVYSWLKYQPENVIIELPIYLWSDLKANENWRMLYSLEHKKTLVNGASGFSPPPWEEFVAEVKNNFPETIIERKMKKMGVELIIVHKDEYGLDKIIEIQNWGKNKLIWEDSKTLVYKI</sequence>
<feature type="transmembrane region" description="Helical" evidence="1">
    <location>
        <begin position="304"/>
        <end position="322"/>
    </location>
</feature>
<feature type="transmembrane region" description="Helical" evidence="1">
    <location>
        <begin position="107"/>
        <end position="128"/>
    </location>
</feature>
<dbReference type="EMBL" id="LBVL01000004">
    <property type="protein sequence ID" value="KKQ85748.1"/>
    <property type="molecule type" value="Genomic_DNA"/>
</dbReference>
<feature type="transmembrane region" description="Helical" evidence="1">
    <location>
        <begin position="273"/>
        <end position="292"/>
    </location>
</feature>
<evidence type="ECO:0000313" key="3">
    <source>
        <dbReference type="Proteomes" id="UP000034081"/>
    </source>
</evidence>
<dbReference type="STRING" id="1618570.UT08_C0004G0060"/>
<name>A0A0G0L1B9_9BACT</name>
<evidence type="ECO:0008006" key="4">
    <source>
        <dbReference type="Google" id="ProtNLM"/>
    </source>
</evidence>
<accession>A0A0G0L1B9</accession>
<feature type="transmembrane region" description="Helical" evidence="1">
    <location>
        <begin position="328"/>
        <end position="348"/>
    </location>
</feature>
<dbReference type="AlphaFoldDB" id="A0A0G0L1B9"/>
<dbReference type="Proteomes" id="UP000034081">
    <property type="component" value="Unassembled WGS sequence"/>
</dbReference>
<feature type="transmembrane region" description="Helical" evidence="1">
    <location>
        <begin position="383"/>
        <end position="402"/>
    </location>
</feature>
<feature type="transmembrane region" description="Helical" evidence="1">
    <location>
        <begin position="185"/>
        <end position="216"/>
    </location>
</feature>
<proteinExistence type="predicted"/>
<evidence type="ECO:0000313" key="2">
    <source>
        <dbReference type="EMBL" id="KKQ85748.1"/>
    </source>
</evidence>
<feature type="transmembrane region" description="Helical" evidence="1">
    <location>
        <begin position="140"/>
        <end position="157"/>
    </location>
</feature>
<reference evidence="2 3" key="1">
    <citation type="journal article" date="2015" name="Nature">
        <title>rRNA introns, odd ribosomes, and small enigmatic genomes across a large radiation of phyla.</title>
        <authorList>
            <person name="Brown C.T."/>
            <person name="Hug L.A."/>
            <person name="Thomas B.C."/>
            <person name="Sharon I."/>
            <person name="Castelle C.J."/>
            <person name="Singh A."/>
            <person name="Wilkins M.J."/>
            <person name="Williams K.H."/>
            <person name="Banfield J.F."/>
        </authorList>
    </citation>
    <scope>NUCLEOTIDE SEQUENCE [LARGE SCALE GENOMIC DNA]</scope>
</reference>
<feature type="transmembrane region" description="Helical" evidence="1">
    <location>
        <begin position="228"/>
        <end position="248"/>
    </location>
</feature>
<comment type="caution">
    <text evidence="2">The sequence shown here is derived from an EMBL/GenBank/DDBJ whole genome shotgun (WGS) entry which is preliminary data.</text>
</comment>
<gene>
    <name evidence="2" type="ORF">UT08_C0004G0060</name>
</gene>
<feature type="transmembrane region" description="Helical" evidence="1">
    <location>
        <begin position="12"/>
        <end position="33"/>
    </location>
</feature>
<organism evidence="2 3">
    <name type="scientific">Candidatus Woesebacteria bacterium GW2011_GWB1_38_8</name>
    <dbReference type="NCBI Taxonomy" id="1618570"/>
    <lineage>
        <taxon>Bacteria</taxon>
        <taxon>Candidatus Woeseibacteriota</taxon>
    </lineage>
</organism>
<keyword evidence="1" id="KW-1133">Transmembrane helix</keyword>
<keyword evidence="1" id="KW-0812">Transmembrane</keyword>
<protein>
    <recommendedName>
        <fullName evidence="4">Glycosyltransferase RgtA/B/C/D-like domain-containing protein</fullName>
    </recommendedName>
</protein>
<evidence type="ECO:0000256" key="1">
    <source>
        <dbReference type="SAM" id="Phobius"/>
    </source>
</evidence>